<gene>
    <name evidence="1" type="ORF">SAMN05421810_105207</name>
</gene>
<evidence type="ECO:0000313" key="2">
    <source>
        <dbReference type="Proteomes" id="UP000198727"/>
    </source>
</evidence>
<reference evidence="2" key="1">
    <citation type="submission" date="2016-10" db="EMBL/GenBank/DDBJ databases">
        <authorList>
            <person name="Varghese N."/>
            <person name="Submissions S."/>
        </authorList>
    </citation>
    <scope>NUCLEOTIDE SEQUENCE [LARGE SCALE GENOMIC DNA]</scope>
    <source>
        <strain evidence="2">CGMCC 4.5579</strain>
    </source>
</reference>
<accession>A0A1I5WP81</accession>
<dbReference type="RefSeq" id="WP_092531066.1">
    <property type="nucleotide sequence ID" value="NZ_FOWW01000005.1"/>
</dbReference>
<keyword evidence="2" id="KW-1185">Reference proteome</keyword>
<organism evidence="1 2">
    <name type="scientific">Amycolatopsis arida</name>
    <dbReference type="NCBI Taxonomy" id="587909"/>
    <lineage>
        <taxon>Bacteria</taxon>
        <taxon>Bacillati</taxon>
        <taxon>Actinomycetota</taxon>
        <taxon>Actinomycetes</taxon>
        <taxon>Pseudonocardiales</taxon>
        <taxon>Pseudonocardiaceae</taxon>
        <taxon>Amycolatopsis</taxon>
    </lineage>
</organism>
<proteinExistence type="predicted"/>
<dbReference type="OrthoDB" id="3700024at2"/>
<dbReference type="AlphaFoldDB" id="A0A1I5WP81"/>
<dbReference type="STRING" id="587909.SAMN05421810_105207"/>
<sequence length="96" mass="9169">MPDGGFRAEPGVLDGIASTLRTAAGRLDEVGNSTPPTPDAGDASAAVAVILAKLTDSAGQLVIGTAAAGDAVADGGATYAETDASANEAVRSAGGR</sequence>
<evidence type="ECO:0008006" key="3">
    <source>
        <dbReference type="Google" id="ProtNLM"/>
    </source>
</evidence>
<dbReference type="Proteomes" id="UP000198727">
    <property type="component" value="Unassembled WGS sequence"/>
</dbReference>
<name>A0A1I5WP81_9PSEU</name>
<dbReference type="EMBL" id="FOWW01000005">
    <property type="protein sequence ID" value="SFQ21592.1"/>
    <property type="molecule type" value="Genomic_DNA"/>
</dbReference>
<protein>
    <recommendedName>
        <fullName evidence="3">Excreted virulence factor EspC, type VII ESX diderm</fullName>
    </recommendedName>
</protein>
<evidence type="ECO:0000313" key="1">
    <source>
        <dbReference type="EMBL" id="SFQ21592.1"/>
    </source>
</evidence>